<protein>
    <submittedName>
        <fullName evidence="2">Uncharacterized protein</fullName>
    </submittedName>
</protein>
<gene>
    <name evidence="2" type="ORF">SCLCIDRAFT_10545</name>
</gene>
<feature type="compositionally biased region" description="Polar residues" evidence="1">
    <location>
        <begin position="103"/>
        <end position="118"/>
    </location>
</feature>
<evidence type="ECO:0000256" key="1">
    <source>
        <dbReference type="SAM" id="MobiDB-lite"/>
    </source>
</evidence>
<sequence>MVGIMNEGKHPGLPDLPQRVIQSHSRAKGKSKLEHDTIVKEVTALEMELRQTALFAICSKTKVVRTASQGKHTDNDVTVAHSDPTCKGGNAAVSGNKRKAGTQWATSGKESGNENRTTASKKQKTNTNEQVPAMASRSMSTTIQKASMTRATGSGCGNTGIGDSSRAARDSTGPVVVSDNTGCQIGADARLDCLERDTPVDIHVNVSENEPMDMDKDFSGGENDSTSAIRLESTRLKSKATKGPNASTTDREVKERTERMVGDEGDGNGHAEAVRQGMRTQPDGKGNSPHKRPLCGSGSPFPAMGLVPNWCSPAHAGSTWPQLKSNASHSNPSPLVNMAVPFLLVTSVLMGDLMMGMIPMMYAPKSHSTTAHALHVIHHCLAPQHFILLRPHDTHTR</sequence>
<dbReference type="EMBL" id="KN822105">
    <property type="protein sequence ID" value="KIM57142.1"/>
    <property type="molecule type" value="Genomic_DNA"/>
</dbReference>
<evidence type="ECO:0000313" key="3">
    <source>
        <dbReference type="Proteomes" id="UP000053989"/>
    </source>
</evidence>
<dbReference type="OrthoDB" id="2712508at2759"/>
<feature type="region of interest" description="Disordered" evidence="1">
    <location>
        <begin position="230"/>
        <end position="299"/>
    </location>
</feature>
<accession>A0A0C2ZXF5</accession>
<dbReference type="InParanoid" id="A0A0C2ZXF5"/>
<reference evidence="3" key="2">
    <citation type="submission" date="2015-01" db="EMBL/GenBank/DDBJ databases">
        <title>Evolutionary Origins and Diversification of the Mycorrhizal Mutualists.</title>
        <authorList>
            <consortium name="DOE Joint Genome Institute"/>
            <consortium name="Mycorrhizal Genomics Consortium"/>
            <person name="Kohler A."/>
            <person name="Kuo A."/>
            <person name="Nagy L.G."/>
            <person name="Floudas D."/>
            <person name="Copeland A."/>
            <person name="Barry K.W."/>
            <person name="Cichocki N."/>
            <person name="Veneault-Fourrey C."/>
            <person name="LaButti K."/>
            <person name="Lindquist E.A."/>
            <person name="Lipzen A."/>
            <person name="Lundell T."/>
            <person name="Morin E."/>
            <person name="Murat C."/>
            <person name="Riley R."/>
            <person name="Ohm R."/>
            <person name="Sun H."/>
            <person name="Tunlid A."/>
            <person name="Henrissat B."/>
            <person name="Grigoriev I.V."/>
            <person name="Hibbett D.S."/>
            <person name="Martin F."/>
        </authorList>
    </citation>
    <scope>NUCLEOTIDE SEQUENCE [LARGE SCALE GENOMIC DNA]</scope>
    <source>
        <strain evidence="3">Foug A</strain>
    </source>
</reference>
<keyword evidence="3" id="KW-1185">Reference proteome</keyword>
<evidence type="ECO:0000313" key="2">
    <source>
        <dbReference type="EMBL" id="KIM57142.1"/>
    </source>
</evidence>
<feature type="compositionally biased region" description="Basic and acidic residues" evidence="1">
    <location>
        <begin position="249"/>
        <end position="273"/>
    </location>
</feature>
<proteinExistence type="predicted"/>
<dbReference type="AlphaFoldDB" id="A0A0C2ZXF5"/>
<organism evidence="2 3">
    <name type="scientific">Scleroderma citrinum Foug A</name>
    <dbReference type="NCBI Taxonomy" id="1036808"/>
    <lineage>
        <taxon>Eukaryota</taxon>
        <taxon>Fungi</taxon>
        <taxon>Dikarya</taxon>
        <taxon>Basidiomycota</taxon>
        <taxon>Agaricomycotina</taxon>
        <taxon>Agaricomycetes</taxon>
        <taxon>Agaricomycetidae</taxon>
        <taxon>Boletales</taxon>
        <taxon>Sclerodermatineae</taxon>
        <taxon>Sclerodermataceae</taxon>
        <taxon>Scleroderma</taxon>
    </lineage>
</organism>
<feature type="region of interest" description="Disordered" evidence="1">
    <location>
        <begin position="87"/>
        <end position="137"/>
    </location>
</feature>
<reference evidence="2 3" key="1">
    <citation type="submission" date="2014-04" db="EMBL/GenBank/DDBJ databases">
        <authorList>
            <consortium name="DOE Joint Genome Institute"/>
            <person name="Kuo A."/>
            <person name="Kohler A."/>
            <person name="Nagy L.G."/>
            <person name="Floudas D."/>
            <person name="Copeland A."/>
            <person name="Barry K.W."/>
            <person name="Cichocki N."/>
            <person name="Veneault-Fourrey C."/>
            <person name="LaButti K."/>
            <person name="Lindquist E.A."/>
            <person name="Lipzen A."/>
            <person name="Lundell T."/>
            <person name="Morin E."/>
            <person name="Murat C."/>
            <person name="Sun H."/>
            <person name="Tunlid A."/>
            <person name="Henrissat B."/>
            <person name="Grigoriev I.V."/>
            <person name="Hibbett D.S."/>
            <person name="Martin F."/>
            <person name="Nordberg H.P."/>
            <person name="Cantor M.N."/>
            <person name="Hua S.X."/>
        </authorList>
    </citation>
    <scope>NUCLEOTIDE SEQUENCE [LARGE SCALE GENOMIC DNA]</scope>
    <source>
        <strain evidence="2 3">Foug A</strain>
    </source>
</reference>
<dbReference type="HOGENOM" id="CLU_804504_0_0_1"/>
<dbReference type="Proteomes" id="UP000053989">
    <property type="component" value="Unassembled WGS sequence"/>
</dbReference>
<name>A0A0C2ZXF5_9AGAM</name>